<dbReference type="InterPro" id="IPR013328">
    <property type="entry name" value="6PGD_dom2"/>
</dbReference>
<dbReference type="SUPFAM" id="SSF51735">
    <property type="entry name" value="NAD(P)-binding Rossmann-fold domains"/>
    <property type="match status" value="1"/>
</dbReference>
<name>A0A2J6WR66_9CHLR</name>
<dbReference type="InterPro" id="IPR006183">
    <property type="entry name" value="Pgluconate_DH"/>
</dbReference>
<keyword evidence="3" id="KW-0520">NAD</keyword>
<reference evidence="7 8" key="1">
    <citation type="submission" date="2018-01" db="EMBL/GenBank/DDBJ databases">
        <title>Metagenomic assembled genomes from two thermal pools in the Uzon Caldera, Kamchatka, Russia.</title>
        <authorList>
            <person name="Wilkins L."/>
            <person name="Ettinger C."/>
        </authorList>
    </citation>
    <scope>NUCLEOTIDE SEQUENCE [LARGE SCALE GENOMIC DNA]</scope>
    <source>
        <strain evidence="7">ZAV-02</strain>
    </source>
</reference>
<organism evidence="7 8">
    <name type="scientific">Chloroflexus aggregans</name>
    <dbReference type="NCBI Taxonomy" id="152260"/>
    <lineage>
        <taxon>Bacteria</taxon>
        <taxon>Bacillati</taxon>
        <taxon>Chloroflexota</taxon>
        <taxon>Chloroflexia</taxon>
        <taxon>Chloroflexales</taxon>
        <taxon>Chloroflexineae</taxon>
        <taxon>Chloroflexaceae</taxon>
        <taxon>Chloroflexus</taxon>
    </lineage>
</organism>
<comment type="caution">
    <text evidence="7">The sequence shown here is derived from an EMBL/GenBank/DDBJ whole genome shotgun (WGS) entry which is preliminary data.</text>
</comment>
<feature type="active site" evidence="4">
    <location>
        <position position="172"/>
    </location>
</feature>
<dbReference type="SUPFAM" id="SSF48179">
    <property type="entry name" value="6-phosphogluconate dehydrogenase C-terminal domain-like"/>
    <property type="match status" value="1"/>
</dbReference>
<comment type="similarity">
    <text evidence="1">Belongs to the HIBADH-related family.</text>
</comment>
<dbReference type="GO" id="GO:0016054">
    <property type="term" value="P:organic acid catabolic process"/>
    <property type="evidence" value="ECO:0007669"/>
    <property type="project" value="UniProtKB-ARBA"/>
</dbReference>
<keyword evidence="2" id="KW-0560">Oxidoreductase</keyword>
<dbReference type="PROSITE" id="PS00895">
    <property type="entry name" value="3_HYDROXYISOBUT_DH"/>
    <property type="match status" value="1"/>
</dbReference>
<dbReference type="PANTHER" id="PTHR43060">
    <property type="entry name" value="3-HYDROXYISOBUTYRATE DEHYDROGENASE-LIKE 1, MITOCHONDRIAL-RELATED"/>
    <property type="match status" value="1"/>
</dbReference>
<feature type="domain" description="6-phosphogluconate dehydrogenase NADP-binding" evidence="5">
    <location>
        <begin position="4"/>
        <end position="163"/>
    </location>
</feature>
<dbReference type="InterPro" id="IPR029154">
    <property type="entry name" value="HIBADH-like_NADP-bd"/>
</dbReference>
<evidence type="ECO:0000256" key="1">
    <source>
        <dbReference type="ARBA" id="ARBA00009080"/>
    </source>
</evidence>
<evidence type="ECO:0000259" key="5">
    <source>
        <dbReference type="Pfam" id="PF03446"/>
    </source>
</evidence>
<dbReference type="PANTHER" id="PTHR43060:SF15">
    <property type="entry name" value="3-HYDROXYISOBUTYRATE DEHYDROGENASE-LIKE 1, MITOCHONDRIAL-RELATED"/>
    <property type="match status" value="1"/>
</dbReference>
<evidence type="ECO:0000259" key="6">
    <source>
        <dbReference type="Pfam" id="PF14833"/>
    </source>
</evidence>
<evidence type="ECO:0000313" key="8">
    <source>
        <dbReference type="Proteomes" id="UP000243376"/>
    </source>
</evidence>
<dbReference type="InterPro" id="IPR036291">
    <property type="entry name" value="NAD(P)-bd_dom_sf"/>
</dbReference>
<evidence type="ECO:0000256" key="4">
    <source>
        <dbReference type="PIRSR" id="PIRSR000103-1"/>
    </source>
</evidence>
<evidence type="ECO:0000256" key="3">
    <source>
        <dbReference type="ARBA" id="ARBA00023027"/>
    </source>
</evidence>
<dbReference type="PIRSF" id="PIRSF000103">
    <property type="entry name" value="HIBADH"/>
    <property type="match status" value="1"/>
</dbReference>
<dbReference type="GO" id="GO:0051287">
    <property type="term" value="F:NAD binding"/>
    <property type="evidence" value="ECO:0007669"/>
    <property type="project" value="InterPro"/>
</dbReference>
<dbReference type="GO" id="GO:0050661">
    <property type="term" value="F:NADP binding"/>
    <property type="evidence" value="ECO:0007669"/>
    <property type="project" value="InterPro"/>
</dbReference>
<dbReference type="EMBL" id="PNIQ01001133">
    <property type="protein sequence ID" value="PMP72865.1"/>
    <property type="molecule type" value="Genomic_DNA"/>
</dbReference>
<dbReference type="InterPro" id="IPR008927">
    <property type="entry name" value="6-PGluconate_DH-like_C_sf"/>
</dbReference>
<evidence type="ECO:0000313" key="7">
    <source>
        <dbReference type="EMBL" id="PMP72865.1"/>
    </source>
</evidence>
<dbReference type="Gene3D" id="1.10.1040.10">
    <property type="entry name" value="N-(1-d-carboxylethyl)-l-norvaline Dehydrogenase, domain 2"/>
    <property type="match status" value="1"/>
</dbReference>
<gene>
    <name evidence="7" type="ORF">C0184_16885</name>
</gene>
<dbReference type="InterPro" id="IPR015815">
    <property type="entry name" value="HIBADH-related"/>
</dbReference>
<protein>
    <submittedName>
        <fullName evidence="7">2-hydroxy-3-oxopropionate reductase</fullName>
    </submittedName>
</protein>
<dbReference type="Pfam" id="PF03446">
    <property type="entry name" value="NAD_binding_2"/>
    <property type="match status" value="1"/>
</dbReference>
<dbReference type="InterPro" id="IPR006115">
    <property type="entry name" value="6PGDH_NADP-bd"/>
</dbReference>
<dbReference type="PRINTS" id="PR00076">
    <property type="entry name" value="6PGDHDRGNASE"/>
</dbReference>
<feature type="domain" description="3-hydroxyisobutyrate dehydrogenase-like NAD-binding" evidence="6">
    <location>
        <begin position="166"/>
        <end position="286"/>
    </location>
</feature>
<dbReference type="AlphaFoldDB" id="A0A2J6WR66"/>
<accession>A0A2J6WR66</accession>
<dbReference type="InterPro" id="IPR002204">
    <property type="entry name" value="3-OH-isobutyrate_DH-rel_CS"/>
</dbReference>
<sequence length="305" mass="31580">MTERIGFIGLGIMGRGMAANILRAGFPLTVWNRTPERADEFVAAGAQLATSPADLAARSDIVISCVSDTPDVEAVLFGPQGAVEGARAGMLMIDMSTISPQGAQQFAARLAERGIGFLDAPVSGGSEGAARGTLSIMVGGPADLVERAMPVFQAMGKTITHVGGHGAGQTVKLVNQILVVGTMLAISEAFVFAQASGVDLEKALTAVSGGAAGSWMLSNRGPQVIRRDWRPGFTIDLQQKDLRLVLAAADAVGAPMLVTSTVFHLYRTLQAAGLGHEGNHALIKALERLTGIEVGHPPHSGPDQG</sequence>
<dbReference type="Proteomes" id="UP000243376">
    <property type="component" value="Unassembled WGS sequence"/>
</dbReference>
<dbReference type="GO" id="GO:0004616">
    <property type="term" value="F:phosphogluconate dehydrogenase (decarboxylating) activity"/>
    <property type="evidence" value="ECO:0007669"/>
    <property type="project" value="InterPro"/>
</dbReference>
<dbReference type="Gene3D" id="3.40.50.720">
    <property type="entry name" value="NAD(P)-binding Rossmann-like Domain"/>
    <property type="match status" value="1"/>
</dbReference>
<evidence type="ECO:0000256" key="2">
    <source>
        <dbReference type="ARBA" id="ARBA00023002"/>
    </source>
</evidence>
<dbReference type="Pfam" id="PF14833">
    <property type="entry name" value="NAD_binding_11"/>
    <property type="match status" value="1"/>
</dbReference>
<proteinExistence type="inferred from homology"/>